<keyword evidence="2" id="KW-0175">Coiled coil</keyword>
<evidence type="ECO:0000256" key="3">
    <source>
        <dbReference type="SAM" id="MobiDB-lite"/>
    </source>
</evidence>
<dbReference type="Proteomes" id="UP000215335">
    <property type="component" value="Unassembled WGS sequence"/>
</dbReference>
<dbReference type="InterPro" id="IPR049772">
    <property type="entry name" value="OTU_OTUD6"/>
</dbReference>
<dbReference type="GO" id="GO:0004843">
    <property type="term" value="F:cysteine-type deubiquitinase activity"/>
    <property type="evidence" value="ECO:0007669"/>
    <property type="project" value="TreeGrafter"/>
</dbReference>
<dbReference type="Gene3D" id="3.90.70.80">
    <property type="match status" value="1"/>
</dbReference>
<feature type="domain" description="OTU" evidence="4">
    <location>
        <begin position="160"/>
        <end position="303"/>
    </location>
</feature>
<keyword evidence="1" id="KW-0378">Hydrolase</keyword>
<accession>A0A232F7N5</accession>
<dbReference type="PANTHER" id="PTHR12419">
    <property type="entry name" value="OTU DOMAIN CONTAINING PROTEIN"/>
    <property type="match status" value="1"/>
</dbReference>
<keyword evidence="6" id="KW-1185">Reference proteome</keyword>
<evidence type="ECO:0000313" key="6">
    <source>
        <dbReference type="Proteomes" id="UP000215335"/>
    </source>
</evidence>
<protein>
    <recommendedName>
        <fullName evidence="4">OTU domain-containing protein</fullName>
    </recommendedName>
</protein>
<dbReference type="STRING" id="543379.A0A232F7N5"/>
<dbReference type="AlphaFoldDB" id="A0A232F7N5"/>
<dbReference type="SUPFAM" id="SSF54001">
    <property type="entry name" value="Cysteine proteinases"/>
    <property type="match status" value="1"/>
</dbReference>
<dbReference type="GO" id="GO:0016579">
    <property type="term" value="P:protein deubiquitination"/>
    <property type="evidence" value="ECO:0007669"/>
    <property type="project" value="TreeGrafter"/>
</dbReference>
<organism evidence="5 6">
    <name type="scientific">Trichomalopsis sarcophagae</name>
    <dbReference type="NCBI Taxonomy" id="543379"/>
    <lineage>
        <taxon>Eukaryota</taxon>
        <taxon>Metazoa</taxon>
        <taxon>Ecdysozoa</taxon>
        <taxon>Arthropoda</taxon>
        <taxon>Hexapoda</taxon>
        <taxon>Insecta</taxon>
        <taxon>Pterygota</taxon>
        <taxon>Neoptera</taxon>
        <taxon>Endopterygota</taxon>
        <taxon>Hymenoptera</taxon>
        <taxon>Apocrita</taxon>
        <taxon>Proctotrupomorpha</taxon>
        <taxon>Chalcidoidea</taxon>
        <taxon>Pteromalidae</taxon>
        <taxon>Pteromalinae</taxon>
        <taxon>Trichomalopsis</taxon>
    </lineage>
</organism>
<dbReference type="EMBL" id="NNAY01000707">
    <property type="protein sequence ID" value="OXU26864.1"/>
    <property type="molecule type" value="Genomic_DNA"/>
</dbReference>
<feature type="region of interest" description="Disordered" evidence="3">
    <location>
        <begin position="85"/>
        <end position="128"/>
    </location>
</feature>
<evidence type="ECO:0000313" key="5">
    <source>
        <dbReference type="EMBL" id="OXU26864.1"/>
    </source>
</evidence>
<comment type="caution">
    <text evidence="5">The sequence shown here is derived from an EMBL/GenBank/DDBJ whole genome shotgun (WGS) entry which is preliminary data.</text>
</comment>
<feature type="compositionally biased region" description="Polar residues" evidence="3">
    <location>
        <begin position="90"/>
        <end position="102"/>
    </location>
</feature>
<dbReference type="InterPro" id="IPR003323">
    <property type="entry name" value="OTU_dom"/>
</dbReference>
<proteinExistence type="predicted"/>
<reference evidence="5 6" key="1">
    <citation type="journal article" date="2017" name="Curr. Biol.">
        <title>The Evolution of Venom by Co-option of Single-Copy Genes.</title>
        <authorList>
            <person name="Martinson E.O."/>
            <person name="Mrinalini"/>
            <person name="Kelkar Y.D."/>
            <person name="Chang C.H."/>
            <person name="Werren J.H."/>
        </authorList>
    </citation>
    <scope>NUCLEOTIDE SEQUENCE [LARGE SCALE GENOMIC DNA]</scope>
    <source>
        <strain evidence="5 6">Alberta</strain>
        <tissue evidence="5">Whole body</tissue>
    </source>
</reference>
<dbReference type="PROSITE" id="PS50802">
    <property type="entry name" value="OTU"/>
    <property type="match status" value="1"/>
</dbReference>
<dbReference type="OrthoDB" id="415023at2759"/>
<evidence type="ECO:0000259" key="4">
    <source>
        <dbReference type="PROSITE" id="PS50802"/>
    </source>
</evidence>
<name>A0A232F7N5_9HYME</name>
<sequence>MADEGETIISSEEDLIIVHKKERKELQARIQVLKKSICKGDKKKKKEITEEIVKLEYDLNKKQDEEMARFKLSHMSIDKTDAEIEGSPVDENSTPVNEQNNQEEPKSAGRVSKAQKRREKKETAERERNQRIIEQEALNVHGKRNLEIQAIKNILVKRDLMIHEIPSDGHCNVFLYNAVAHQLKVIGNTPTLDLNDLRRQTAIYLRENTDNFLPFIDNPDSDELLSIEQYEKYCDNVAETSTWGGAIELQVLSCVLKCPIEVIQASGVPYLVGTEFEPTRKLILTYHRHMYQLGAHYNSVTKYLEKSDS</sequence>
<feature type="coiled-coil region" evidence="2">
    <location>
        <begin position="16"/>
        <end position="65"/>
    </location>
</feature>
<evidence type="ECO:0000256" key="1">
    <source>
        <dbReference type="ARBA" id="ARBA00022801"/>
    </source>
</evidence>
<dbReference type="Pfam" id="PF02338">
    <property type="entry name" value="OTU"/>
    <property type="match status" value="1"/>
</dbReference>
<dbReference type="PANTHER" id="PTHR12419:SF10">
    <property type="entry name" value="DEUBIQUITINASE OTUD6B"/>
    <property type="match status" value="1"/>
</dbReference>
<evidence type="ECO:0000256" key="2">
    <source>
        <dbReference type="SAM" id="Coils"/>
    </source>
</evidence>
<dbReference type="InterPro" id="IPR050704">
    <property type="entry name" value="Peptidase_C85-like"/>
</dbReference>
<dbReference type="InterPro" id="IPR038765">
    <property type="entry name" value="Papain-like_cys_pep_sf"/>
</dbReference>
<dbReference type="CDD" id="cd22761">
    <property type="entry name" value="OTU_OTUD6"/>
    <property type="match status" value="1"/>
</dbReference>
<gene>
    <name evidence="5" type="ORF">TSAR_010605</name>
</gene>